<sequence>MTIYIEKLTLDVIIGILDFERTSKQTVIVETKINYNYTENQFINYAIVINQIEHLLKEKQYKLLEEALEDIGSYILEAYPQIISLYLKILKPNIIKNASVAVSKVWNNDT</sequence>
<dbReference type="EC" id="4.1.2.25" evidence="2"/>
<accession>A0A1W1C8A5</accession>
<dbReference type="GO" id="GO:0004150">
    <property type="term" value="F:dihydroneopterin aldolase activity"/>
    <property type="evidence" value="ECO:0007669"/>
    <property type="project" value="UniProtKB-EC"/>
</dbReference>
<dbReference type="GO" id="GO:0006760">
    <property type="term" value="P:folic acid-containing compound metabolic process"/>
    <property type="evidence" value="ECO:0007669"/>
    <property type="project" value="InterPro"/>
</dbReference>
<reference evidence="2" key="1">
    <citation type="submission" date="2016-10" db="EMBL/GenBank/DDBJ databases">
        <authorList>
            <person name="de Groot N.N."/>
        </authorList>
    </citation>
    <scope>NUCLEOTIDE SEQUENCE</scope>
</reference>
<keyword evidence="2" id="KW-0456">Lyase</keyword>
<dbReference type="EMBL" id="FPHE01000110">
    <property type="protein sequence ID" value="SFV61973.1"/>
    <property type="molecule type" value="Genomic_DNA"/>
</dbReference>
<organism evidence="2">
    <name type="scientific">hydrothermal vent metagenome</name>
    <dbReference type="NCBI Taxonomy" id="652676"/>
    <lineage>
        <taxon>unclassified sequences</taxon>
        <taxon>metagenomes</taxon>
        <taxon>ecological metagenomes</taxon>
    </lineage>
</organism>
<dbReference type="NCBIfam" id="TIGR00526">
    <property type="entry name" value="folB_dom"/>
    <property type="match status" value="1"/>
</dbReference>
<dbReference type="Gene3D" id="3.30.1130.10">
    <property type="match status" value="1"/>
</dbReference>
<evidence type="ECO:0000259" key="1">
    <source>
        <dbReference type="SMART" id="SM00905"/>
    </source>
</evidence>
<dbReference type="SMART" id="SM00905">
    <property type="entry name" value="FolB"/>
    <property type="match status" value="1"/>
</dbReference>
<dbReference type="InterPro" id="IPR006157">
    <property type="entry name" value="FolB_dom"/>
</dbReference>
<dbReference type="InterPro" id="IPR043133">
    <property type="entry name" value="GTP-CH-I_C/QueF"/>
</dbReference>
<feature type="domain" description="Dihydroneopterin aldolase/epimerase" evidence="1">
    <location>
        <begin position="3"/>
        <end position="106"/>
    </location>
</feature>
<gene>
    <name evidence="2" type="ORF">MNB_SV-12-1060</name>
</gene>
<name>A0A1W1C8A5_9ZZZZ</name>
<dbReference type="AlphaFoldDB" id="A0A1W1C8A5"/>
<dbReference type="Pfam" id="PF02152">
    <property type="entry name" value="FolB"/>
    <property type="match status" value="1"/>
</dbReference>
<proteinExistence type="predicted"/>
<evidence type="ECO:0000313" key="2">
    <source>
        <dbReference type="EMBL" id="SFV61973.1"/>
    </source>
</evidence>
<protein>
    <submittedName>
        <fullName evidence="2">Dihydroneopterin aldolase</fullName>
        <ecNumber evidence="2">4.1.2.25</ecNumber>
    </submittedName>
</protein>
<dbReference type="SUPFAM" id="SSF55620">
    <property type="entry name" value="Tetrahydrobiopterin biosynthesis enzymes-like"/>
    <property type="match status" value="1"/>
</dbReference>